<sequence>MKTTKIVLQFTSAIISSILFNLSPGLAQQNTQIDLNLSEDKDSHKIINTEQYHFPNISKEKDYPSIDIDNSARKYSQENIDSNNVTDVNQLQDISAEHWAYEALRNLIEKYRCISFSGNNFNGVKQSFIEGNRPLTRYEFAATLNTCLSRIESLIANSQDNLVQMEDLTVLDRLQREFISELRDVSNRVESLEEQVNIIEKNQFSTTTTLKGTVDFYLISAFGNLKAAAPGENQTDSLDTNLSFSSRAVIDFDTSFTGKDLLRTSIQAGNISSFDRDAVGTDMISLIGATNTDNEFDLASLYYESPIGNNRGTIVIAPIAGFPTRIFPSLNPVSSISTFGSENPIYAFAFGTGGVVYYKFTDEIAAGVSYFTTSGDDVDEGLFGSQFSSLSQLTYTPSDKIAVALTYGRYYAPQPDSSINITGGKGSRFAQLPFGDSATSTNGFGLQFSYKLSKKFVLGGWGSYLNANAEASPNLSNVNASQGADADIWSWAITAALLDIGKLGSQLNFVFGMPPKVTNNDILEREDKDTSLHFELSYNYPVNDNISITPGVVMITNPEHNADNESIWVGLVKTTFKF</sequence>
<dbReference type="InterPro" id="IPR038673">
    <property type="entry name" value="OprB_sf"/>
</dbReference>
<dbReference type="Proteomes" id="UP000218418">
    <property type="component" value="Chromosome"/>
</dbReference>
<evidence type="ECO:0000313" key="6">
    <source>
        <dbReference type="Proteomes" id="UP000218418"/>
    </source>
</evidence>
<evidence type="ECO:0000313" key="5">
    <source>
        <dbReference type="EMBL" id="BAY87052.1"/>
    </source>
</evidence>
<proteinExistence type="inferred from homology"/>
<dbReference type="PROSITE" id="PS51272">
    <property type="entry name" value="SLH"/>
    <property type="match status" value="1"/>
</dbReference>
<feature type="domain" description="SLH" evidence="4">
    <location>
        <begin position="87"/>
        <end position="158"/>
    </location>
</feature>
<dbReference type="AlphaFoldDB" id="A0A1Z4M0P6"/>
<dbReference type="GO" id="GO:0015288">
    <property type="term" value="F:porin activity"/>
    <property type="evidence" value="ECO:0007669"/>
    <property type="project" value="InterPro"/>
</dbReference>
<organism evidence="5 6">
    <name type="scientific">Calothrix parasitica NIES-267</name>
    <dbReference type="NCBI Taxonomy" id="1973488"/>
    <lineage>
        <taxon>Bacteria</taxon>
        <taxon>Bacillati</taxon>
        <taxon>Cyanobacteriota</taxon>
        <taxon>Cyanophyceae</taxon>
        <taxon>Nostocales</taxon>
        <taxon>Calotrichaceae</taxon>
        <taxon>Calothrix</taxon>
    </lineage>
</organism>
<dbReference type="PANTHER" id="PTHR43308:SF1">
    <property type="entry name" value="OUTER MEMBRANE PROTEIN ALPHA"/>
    <property type="match status" value="1"/>
</dbReference>
<dbReference type="InterPro" id="IPR051465">
    <property type="entry name" value="Cell_Envelope_Struct_Comp"/>
</dbReference>
<dbReference type="InterPro" id="IPR007049">
    <property type="entry name" value="Carb-sel_porin_OprB"/>
</dbReference>
<dbReference type="GO" id="GO:0008643">
    <property type="term" value="P:carbohydrate transport"/>
    <property type="evidence" value="ECO:0007669"/>
    <property type="project" value="InterPro"/>
</dbReference>
<dbReference type="PANTHER" id="PTHR43308">
    <property type="entry name" value="OUTER MEMBRANE PROTEIN ALPHA-RELATED"/>
    <property type="match status" value="1"/>
</dbReference>
<dbReference type="GO" id="GO:0016020">
    <property type="term" value="C:membrane"/>
    <property type="evidence" value="ECO:0007669"/>
    <property type="project" value="InterPro"/>
</dbReference>
<protein>
    <submittedName>
        <fullName evidence="5">Carbohydrate-selective porin OprB</fullName>
    </submittedName>
</protein>
<dbReference type="NCBIfam" id="NF033921">
    <property type="entry name" value="por_somb"/>
    <property type="match status" value="1"/>
</dbReference>
<dbReference type="OrthoDB" id="580845at2"/>
<feature type="coiled-coil region" evidence="3">
    <location>
        <begin position="148"/>
        <end position="202"/>
    </location>
</feature>
<evidence type="ECO:0000256" key="1">
    <source>
        <dbReference type="ARBA" id="ARBA00008769"/>
    </source>
</evidence>
<accession>A0A1Z4M0P6</accession>
<evidence type="ECO:0000256" key="3">
    <source>
        <dbReference type="SAM" id="Coils"/>
    </source>
</evidence>
<name>A0A1Z4M0P6_9CYAN</name>
<dbReference type="EMBL" id="AP018227">
    <property type="protein sequence ID" value="BAY87052.1"/>
    <property type="molecule type" value="Genomic_DNA"/>
</dbReference>
<reference evidence="5 6" key="1">
    <citation type="submission" date="2017-06" db="EMBL/GenBank/DDBJ databases">
        <title>Genome sequencing of cyanobaciteial culture collection at National Institute for Environmental Studies (NIES).</title>
        <authorList>
            <person name="Hirose Y."/>
            <person name="Shimura Y."/>
            <person name="Fujisawa T."/>
            <person name="Nakamura Y."/>
            <person name="Kawachi M."/>
        </authorList>
    </citation>
    <scope>NUCLEOTIDE SEQUENCE [LARGE SCALE GENOMIC DNA]</scope>
    <source>
        <strain evidence="5 6">NIES-267</strain>
    </source>
</reference>
<dbReference type="InterPro" id="IPR047684">
    <property type="entry name" value="Por_som-like"/>
</dbReference>
<comment type="similarity">
    <text evidence="1 2">Belongs to the OprB family.</text>
</comment>
<keyword evidence="3" id="KW-0175">Coiled coil</keyword>
<dbReference type="Gene3D" id="2.40.160.180">
    <property type="entry name" value="Carbohydrate-selective porin OprB"/>
    <property type="match status" value="1"/>
</dbReference>
<dbReference type="InterPro" id="IPR001119">
    <property type="entry name" value="SLH_dom"/>
</dbReference>
<evidence type="ECO:0000259" key="4">
    <source>
        <dbReference type="PROSITE" id="PS51272"/>
    </source>
</evidence>
<evidence type="ECO:0000256" key="2">
    <source>
        <dbReference type="RuleBase" id="RU363072"/>
    </source>
</evidence>
<gene>
    <name evidence="5" type="ORF">NIES267_65630</name>
</gene>
<dbReference type="Pfam" id="PF04966">
    <property type="entry name" value="OprB"/>
    <property type="match status" value="1"/>
</dbReference>
<keyword evidence="6" id="KW-1185">Reference proteome</keyword>